<keyword evidence="4" id="KW-0804">Transcription</keyword>
<evidence type="ECO:0000259" key="7">
    <source>
        <dbReference type="PROSITE" id="PS51526"/>
    </source>
</evidence>
<organism evidence="8 9">
    <name type="scientific">Anopheles maculatus</name>
    <dbReference type="NCBI Taxonomy" id="74869"/>
    <lineage>
        <taxon>Eukaryota</taxon>
        <taxon>Metazoa</taxon>
        <taxon>Ecdysozoa</taxon>
        <taxon>Arthropoda</taxon>
        <taxon>Hexapoda</taxon>
        <taxon>Insecta</taxon>
        <taxon>Pterygota</taxon>
        <taxon>Neoptera</taxon>
        <taxon>Endopterygota</taxon>
        <taxon>Diptera</taxon>
        <taxon>Nematocera</taxon>
        <taxon>Culicoidea</taxon>
        <taxon>Culicidae</taxon>
        <taxon>Anophelinae</taxon>
        <taxon>Anopheles</taxon>
        <taxon>Anopheles maculatus group</taxon>
    </lineage>
</organism>
<dbReference type="SUPFAM" id="SSF46785">
    <property type="entry name" value="Winged helix' DNA-binding domain"/>
    <property type="match status" value="1"/>
</dbReference>
<dbReference type="PROSITE" id="PS51526">
    <property type="entry name" value="RFX_DBD"/>
    <property type="match status" value="1"/>
</dbReference>
<dbReference type="PANTHER" id="PTHR12619">
    <property type="entry name" value="RFX TRANSCRIPTION FACTOR FAMILY"/>
    <property type="match status" value="1"/>
</dbReference>
<reference evidence="8" key="2">
    <citation type="submission" date="2020-05" db="UniProtKB">
        <authorList>
            <consortium name="EnsemblMetazoa"/>
        </authorList>
    </citation>
    <scope>IDENTIFICATION</scope>
    <source>
        <strain evidence="8">maculatus3</strain>
    </source>
</reference>
<evidence type="ECO:0000313" key="9">
    <source>
        <dbReference type="Proteomes" id="UP000075901"/>
    </source>
</evidence>
<dbReference type="Pfam" id="PF02257">
    <property type="entry name" value="RFX_DNA_binding"/>
    <property type="match status" value="1"/>
</dbReference>
<dbReference type="GO" id="GO:0000978">
    <property type="term" value="F:RNA polymerase II cis-regulatory region sequence-specific DNA binding"/>
    <property type="evidence" value="ECO:0007669"/>
    <property type="project" value="TreeGrafter"/>
</dbReference>
<feature type="domain" description="RFX-type winged-helix" evidence="7">
    <location>
        <begin position="34"/>
        <end position="109"/>
    </location>
</feature>
<keyword evidence="2" id="KW-0805">Transcription regulation</keyword>
<dbReference type="InterPro" id="IPR039779">
    <property type="entry name" value="RFX-like"/>
</dbReference>
<keyword evidence="9" id="KW-1185">Reference proteome</keyword>
<feature type="region of interest" description="Disordered" evidence="6">
    <location>
        <begin position="138"/>
        <end position="244"/>
    </location>
</feature>
<evidence type="ECO:0000256" key="5">
    <source>
        <dbReference type="ARBA" id="ARBA00023242"/>
    </source>
</evidence>
<proteinExistence type="predicted"/>
<feature type="compositionally biased region" description="Basic residues" evidence="6">
    <location>
        <begin position="222"/>
        <end position="233"/>
    </location>
</feature>
<reference evidence="9" key="1">
    <citation type="submission" date="2013-09" db="EMBL/GenBank/DDBJ databases">
        <title>The Genome Sequence of Anopheles maculatus species B.</title>
        <authorList>
            <consortium name="The Broad Institute Genomics Platform"/>
            <person name="Neafsey D.E."/>
            <person name="Besansky N."/>
            <person name="Howell P."/>
            <person name="Walton C."/>
            <person name="Young S.K."/>
            <person name="Zeng Q."/>
            <person name="Gargeya S."/>
            <person name="Fitzgerald M."/>
            <person name="Haas B."/>
            <person name="Abouelleil A."/>
            <person name="Allen A.W."/>
            <person name="Alvarado L."/>
            <person name="Arachchi H.M."/>
            <person name="Berlin A.M."/>
            <person name="Chapman S.B."/>
            <person name="Gainer-Dewar J."/>
            <person name="Goldberg J."/>
            <person name="Griggs A."/>
            <person name="Gujja S."/>
            <person name="Hansen M."/>
            <person name="Howarth C."/>
            <person name="Imamovic A."/>
            <person name="Ireland A."/>
            <person name="Larimer J."/>
            <person name="McCowan C."/>
            <person name="Murphy C."/>
            <person name="Pearson M."/>
            <person name="Poon T.W."/>
            <person name="Priest M."/>
            <person name="Roberts A."/>
            <person name="Saif S."/>
            <person name="Shea T."/>
            <person name="Sisk P."/>
            <person name="Sykes S."/>
            <person name="Wortman J."/>
            <person name="Nusbaum C."/>
            <person name="Birren B."/>
        </authorList>
    </citation>
    <scope>NUCLEOTIDE SEQUENCE [LARGE SCALE GENOMIC DNA]</scope>
    <source>
        <strain evidence="9">maculatus3</strain>
    </source>
</reference>
<evidence type="ECO:0000256" key="4">
    <source>
        <dbReference type="ARBA" id="ARBA00023163"/>
    </source>
</evidence>
<comment type="subcellular location">
    <subcellularLocation>
        <location evidence="1">Nucleus</location>
    </subcellularLocation>
</comment>
<evidence type="ECO:0000256" key="1">
    <source>
        <dbReference type="ARBA" id="ARBA00004123"/>
    </source>
</evidence>
<dbReference type="InterPro" id="IPR036388">
    <property type="entry name" value="WH-like_DNA-bd_sf"/>
</dbReference>
<dbReference type="GO" id="GO:0005634">
    <property type="term" value="C:nucleus"/>
    <property type="evidence" value="ECO:0007669"/>
    <property type="project" value="UniProtKB-SubCell"/>
</dbReference>
<protein>
    <recommendedName>
        <fullName evidence="7">RFX-type winged-helix domain-containing protein</fullName>
    </recommendedName>
</protein>
<dbReference type="InterPro" id="IPR036390">
    <property type="entry name" value="WH_DNA-bd_sf"/>
</dbReference>
<dbReference type="VEuPathDB" id="VectorBase:AMAM023255"/>
<dbReference type="AlphaFoldDB" id="A0A182TB28"/>
<evidence type="ECO:0000313" key="8">
    <source>
        <dbReference type="EnsemblMetazoa" id="AMAM023255-PA"/>
    </source>
</evidence>
<feature type="compositionally biased region" description="Gly residues" evidence="6">
    <location>
        <begin position="183"/>
        <end position="218"/>
    </location>
</feature>
<evidence type="ECO:0000256" key="3">
    <source>
        <dbReference type="ARBA" id="ARBA00023125"/>
    </source>
</evidence>
<dbReference type="PANTHER" id="PTHR12619:SF33">
    <property type="entry name" value="RFX, ISOFORM H"/>
    <property type="match status" value="1"/>
</dbReference>
<keyword evidence="3" id="KW-0238">DNA-binding</keyword>
<dbReference type="FunFam" id="1.10.10.10:FF:000017">
    <property type="entry name" value="transcription factor RFX3 isoform X1"/>
    <property type="match status" value="1"/>
</dbReference>
<accession>A0A182TB28</accession>
<dbReference type="GO" id="GO:0000981">
    <property type="term" value="F:DNA-binding transcription factor activity, RNA polymerase II-specific"/>
    <property type="evidence" value="ECO:0007669"/>
    <property type="project" value="TreeGrafter"/>
</dbReference>
<dbReference type="InterPro" id="IPR003150">
    <property type="entry name" value="DNA-bd_RFX"/>
</dbReference>
<dbReference type="Proteomes" id="UP000075901">
    <property type="component" value="Unassembled WGS sequence"/>
</dbReference>
<feature type="compositionally biased region" description="Low complexity" evidence="6">
    <location>
        <begin position="172"/>
        <end position="182"/>
    </location>
</feature>
<evidence type="ECO:0000256" key="2">
    <source>
        <dbReference type="ARBA" id="ARBA00023015"/>
    </source>
</evidence>
<feature type="compositionally biased region" description="Gly residues" evidence="6">
    <location>
        <begin position="142"/>
        <end position="171"/>
    </location>
</feature>
<dbReference type="EnsemblMetazoa" id="AMAM023255-RA">
    <property type="protein sequence ID" value="AMAM023255-PA"/>
    <property type="gene ID" value="AMAM023255"/>
</dbReference>
<keyword evidence="5" id="KW-0539">Nucleus</keyword>
<name>A0A182TB28_9DIPT</name>
<sequence length="244" mass="24427">DVASYLHAHQTASVGQELDSTPNLTHAARVLPATVNWLMENYETADGVSLPRSTLYNHYMWHCNENKLDAVNAASFGKLIRSVFSGLRTRRLGTRGNSKYHYYGIRIKPTSPLVHAIECKPQHGSGVGGLMVGHHQQLTGSNGLGGGGGAAGGGSGGGGNNGMHGHGGGNHANGIHASNGGSMAHGGGGGGGGGGTGGHLQHGAGGGNGGGGGGGSTGHGMSMHHGRSGKKNSFKAEMPESCAQ</sequence>
<evidence type="ECO:0000256" key="6">
    <source>
        <dbReference type="SAM" id="MobiDB-lite"/>
    </source>
</evidence>
<dbReference type="Gene3D" id="1.10.10.10">
    <property type="entry name" value="Winged helix-like DNA-binding domain superfamily/Winged helix DNA-binding domain"/>
    <property type="match status" value="1"/>
</dbReference>